<dbReference type="Proteomes" id="UP000011863">
    <property type="component" value="Chromosome"/>
</dbReference>
<keyword evidence="7 9" id="KW-0503">Monooxygenase</keyword>
<evidence type="ECO:0000313" key="10">
    <source>
        <dbReference type="Proteomes" id="UP000011863"/>
    </source>
</evidence>
<evidence type="ECO:0000256" key="3">
    <source>
        <dbReference type="ARBA" id="ARBA00022630"/>
    </source>
</evidence>
<dbReference type="OrthoDB" id="5168853at2"/>
<dbReference type="SUPFAM" id="SSF53474">
    <property type="entry name" value="alpha/beta-Hydrolases"/>
    <property type="match status" value="1"/>
</dbReference>
<gene>
    <name evidence="9" type="ORF">YM304_21810</name>
</gene>
<keyword evidence="5" id="KW-0521">NADP</keyword>
<name>A0A6C7EBJ2_ILUCY</name>
<comment type="similarity">
    <text evidence="2">Belongs to the FAD-binding monooxygenase family.</text>
</comment>
<dbReference type="Gene3D" id="3.50.50.60">
    <property type="entry name" value="FAD/NAD(P)-binding domain"/>
    <property type="match status" value="2"/>
</dbReference>
<evidence type="ECO:0000259" key="8">
    <source>
        <dbReference type="Pfam" id="PF07859"/>
    </source>
</evidence>
<dbReference type="InterPro" id="IPR013094">
    <property type="entry name" value="AB_hydrolase_3"/>
</dbReference>
<evidence type="ECO:0000256" key="2">
    <source>
        <dbReference type="ARBA" id="ARBA00010139"/>
    </source>
</evidence>
<dbReference type="RefSeq" id="WP_015441742.1">
    <property type="nucleotide sequence ID" value="NC_020520.1"/>
</dbReference>
<keyword evidence="6" id="KW-0560">Oxidoreductase</keyword>
<keyword evidence="10" id="KW-1185">Reference proteome</keyword>
<evidence type="ECO:0000256" key="1">
    <source>
        <dbReference type="ARBA" id="ARBA00001974"/>
    </source>
</evidence>
<dbReference type="PRINTS" id="PR00411">
    <property type="entry name" value="PNDRDTASEI"/>
</dbReference>
<dbReference type="InterPro" id="IPR036188">
    <property type="entry name" value="FAD/NAD-bd_sf"/>
</dbReference>
<evidence type="ECO:0000256" key="5">
    <source>
        <dbReference type="ARBA" id="ARBA00022857"/>
    </source>
</evidence>
<organism evidence="9 10">
    <name type="scientific">Ilumatobacter coccineus (strain NBRC 103263 / KCTC 29153 / YM16-304)</name>
    <dbReference type="NCBI Taxonomy" id="1313172"/>
    <lineage>
        <taxon>Bacteria</taxon>
        <taxon>Bacillati</taxon>
        <taxon>Actinomycetota</taxon>
        <taxon>Acidimicrobiia</taxon>
        <taxon>Acidimicrobiales</taxon>
        <taxon>Ilumatobacteraceae</taxon>
        <taxon>Ilumatobacter</taxon>
    </lineage>
</organism>
<evidence type="ECO:0000256" key="4">
    <source>
        <dbReference type="ARBA" id="ARBA00022827"/>
    </source>
</evidence>
<protein>
    <submittedName>
        <fullName evidence="9">Putative flavin-containing monooxygenase</fullName>
    </submittedName>
</protein>
<reference evidence="9 10" key="1">
    <citation type="journal article" date="2013" name="Int. J. Syst. Evol. Microbiol.">
        <title>Ilumatobacter nonamiense sp. nov. and Ilumatobacter coccineum sp. nov., isolated from seashore sand.</title>
        <authorList>
            <person name="Matsumoto A."/>
            <person name="Kasai H."/>
            <person name="Matsuo Y."/>
            <person name="Shizuri Y."/>
            <person name="Ichikawa N."/>
            <person name="Fujita N."/>
            <person name="Omura S."/>
            <person name="Takahashi Y."/>
        </authorList>
    </citation>
    <scope>NUCLEOTIDE SEQUENCE [LARGE SCALE GENOMIC DNA]</scope>
    <source>
        <strain evidence="10">NBRC 103263 / KCTC 29153 / YM16-304</strain>
    </source>
</reference>
<proteinExistence type="inferred from homology"/>
<dbReference type="GO" id="GO:0050660">
    <property type="term" value="F:flavin adenine dinucleotide binding"/>
    <property type="evidence" value="ECO:0007669"/>
    <property type="project" value="InterPro"/>
</dbReference>
<dbReference type="InterPro" id="IPR029058">
    <property type="entry name" value="AB_hydrolase_fold"/>
</dbReference>
<dbReference type="SUPFAM" id="SSF51905">
    <property type="entry name" value="FAD/NAD(P)-binding domain"/>
    <property type="match status" value="3"/>
</dbReference>
<dbReference type="PANTHER" id="PTHR43098:SF3">
    <property type="entry name" value="L-ORNITHINE N(5)-MONOOXYGENASE-RELATED"/>
    <property type="match status" value="1"/>
</dbReference>
<dbReference type="KEGG" id="aym:YM304_21810"/>
<dbReference type="GO" id="GO:0016787">
    <property type="term" value="F:hydrolase activity"/>
    <property type="evidence" value="ECO:0007669"/>
    <property type="project" value="InterPro"/>
</dbReference>
<dbReference type="PANTHER" id="PTHR43098">
    <property type="entry name" value="L-ORNITHINE N(5)-MONOOXYGENASE-RELATED"/>
    <property type="match status" value="1"/>
</dbReference>
<dbReference type="Gene3D" id="3.40.50.1820">
    <property type="entry name" value="alpha/beta hydrolase"/>
    <property type="match status" value="1"/>
</dbReference>
<evidence type="ECO:0000256" key="7">
    <source>
        <dbReference type="ARBA" id="ARBA00023033"/>
    </source>
</evidence>
<feature type="domain" description="Alpha/beta hydrolase fold-3" evidence="8">
    <location>
        <begin position="630"/>
        <end position="831"/>
    </location>
</feature>
<dbReference type="GO" id="GO:0004499">
    <property type="term" value="F:N,N-dimethylaniline monooxygenase activity"/>
    <property type="evidence" value="ECO:0007669"/>
    <property type="project" value="InterPro"/>
</dbReference>
<dbReference type="InterPro" id="IPR020946">
    <property type="entry name" value="Flavin_mOase-like"/>
</dbReference>
<sequence>MSDQQPDVDVVVVGAGIAGLYLLYRLREMGMSAVAFETGDDVGGTWYWNRYPGARCDVQSIDYSYSWDAELDETWEWSERYATQPEILRYVNHVADKHDLRRHITFETRVDGAAWNDDTELWTVATDDGQQTTCRYYVMATGCLSSMKDPDIAGTGTFEGDVYFTGRWPHEGVDFTGKRVGVIGTGSSAIQSIPIIASQASELTVFQRTPNFSLPAHNGPVRPADRAAIDADRAAYRQLAKYSSAGVPRELSEESALTVSEERRQERFEEAWEEGTIFSMTGAFMDLLVDRTANEYAAEFVRNKIRSIVDDPTTAEALCPTTYPLGTKRLCLDTNYYATFNEPHVTLVDLFANPISSITPAGIDVVDGDGATSYEFDALVYATGFDAMTGAIVRVDIAGRNGVQLKEKWAEGPKTYLGLMSHDFPNLFMVTGPQSPSVLSNMAVSIEQHVDWICDTLDHLRDHDQRVIEPTQEAEDGWVAHANDFADMTLFPEANSWYMGANVPGKARVVLPYLGGVDRYRRICDAVVDGDYVGFARSGPSGEHVDTGVICRLQPDVMVMLEMMAELDLPPMESMPAPDARAFSEAMGAASPPGPEVGDVIDATLPGADGNDLDYRLYRPATPGPHPITLYFHGGGWVIGNATSDDALCRDLCNNSGSIIISVDYRHGPEAKFPAAHHDAYAALAWVAEHADELGGNGELAVAGWSAGANLAAHVAQRTRDEGGPSLAGQVLLTPVTDCAEQRQSYTDNGEGYVLTKNLMDYFLDNYIDEADRTDPIASPLRASNLAGLAPAMIVTCEFDPLRDEGDAYAAALREAGVDVEHVQAHGQIHTSVPAVGAMVTSATYREQMAAALRGFFGASVAV</sequence>
<dbReference type="EMBL" id="AP012057">
    <property type="protein sequence ID" value="BAN02495.1"/>
    <property type="molecule type" value="Genomic_DNA"/>
</dbReference>
<dbReference type="AlphaFoldDB" id="A0A6C7EBJ2"/>
<keyword evidence="4" id="KW-0274">FAD</keyword>
<keyword evidence="3" id="KW-0285">Flavoprotein</keyword>
<accession>A0A6C7EBJ2</accession>
<evidence type="ECO:0000256" key="6">
    <source>
        <dbReference type="ARBA" id="ARBA00023002"/>
    </source>
</evidence>
<dbReference type="Pfam" id="PF00743">
    <property type="entry name" value="FMO-like"/>
    <property type="match status" value="1"/>
</dbReference>
<dbReference type="Pfam" id="PF07859">
    <property type="entry name" value="Abhydrolase_3"/>
    <property type="match status" value="1"/>
</dbReference>
<dbReference type="InterPro" id="IPR050775">
    <property type="entry name" value="FAD-binding_Monooxygenases"/>
</dbReference>
<comment type="cofactor">
    <cofactor evidence="1">
        <name>FAD</name>
        <dbReference type="ChEBI" id="CHEBI:57692"/>
    </cofactor>
</comment>
<evidence type="ECO:0000313" key="9">
    <source>
        <dbReference type="EMBL" id="BAN02495.1"/>
    </source>
</evidence>
<dbReference type="GO" id="GO:0050661">
    <property type="term" value="F:NADP binding"/>
    <property type="evidence" value="ECO:0007669"/>
    <property type="project" value="InterPro"/>
</dbReference>